<sequence>MDVSEKERERFVENQWIKVRGKNEGVEKKKYVGFEPFGRRHYQVLENFRSLERRSFSLFVDNLPNTANREWLWELFSREGEVVDVFLSKKVRKHSPFHFAFVRFAYKNHAIRATNKINGWEFEGVQLLVTEAKYGRNKRYIELPQPQSNCRHQVSYNQVEAKVNREIIRDKRSFKNVLMGDANEKGDMGEINDQSKQEVVKGEVDVGLVEMLKRSLIELPDERKYLCKSEDGAMFVNNGGDSKICSSNKMEVVPSDDAGTCEESFSTRCIVDDRKSEDLINETQLAPRDRQNMKECPIQHNSEVQELEVESNSNPHFPPGSEDYITEQDELNQ</sequence>
<dbReference type="Pfam" id="PF00076">
    <property type="entry name" value="RRM_1"/>
    <property type="match status" value="1"/>
</dbReference>
<dbReference type="SUPFAM" id="SSF54928">
    <property type="entry name" value="RNA-binding domain, RBD"/>
    <property type="match status" value="1"/>
</dbReference>
<accession>A0ABU6U2F5</accession>
<dbReference type="InterPro" id="IPR012677">
    <property type="entry name" value="Nucleotide-bd_a/b_plait_sf"/>
</dbReference>
<dbReference type="InterPro" id="IPR035979">
    <property type="entry name" value="RBD_domain_sf"/>
</dbReference>
<gene>
    <name evidence="4" type="ORF">PIB30_001090</name>
</gene>
<evidence type="ECO:0000313" key="4">
    <source>
        <dbReference type="EMBL" id="MED6154949.1"/>
    </source>
</evidence>
<feature type="domain" description="RRM" evidence="3">
    <location>
        <begin position="56"/>
        <end position="134"/>
    </location>
</feature>
<dbReference type="Proteomes" id="UP001341840">
    <property type="component" value="Unassembled WGS sequence"/>
</dbReference>
<feature type="compositionally biased region" description="Polar residues" evidence="2">
    <location>
        <begin position="305"/>
        <end position="315"/>
    </location>
</feature>
<protein>
    <recommendedName>
        <fullName evidence="3">RRM domain-containing protein</fullName>
    </recommendedName>
</protein>
<dbReference type="InterPro" id="IPR000504">
    <property type="entry name" value="RRM_dom"/>
</dbReference>
<evidence type="ECO:0000313" key="5">
    <source>
        <dbReference type="Proteomes" id="UP001341840"/>
    </source>
</evidence>
<proteinExistence type="predicted"/>
<dbReference type="EMBL" id="JASCZI010120831">
    <property type="protein sequence ID" value="MED6154949.1"/>
    <property type="molecule type" value="Genomic_DNA"/>
</dbReference>
<dbReference type="SMART" id="SM00360">
    <property type="entry name" value="RRM"/>
    <property type="match status" value="1"/>
</dbReference>
<organism evidence="4 5">
    <name type="scientific">Stylosanthes scabra</name>
    <dbReference type="NCBI Taxonomy" id="79078"/>
    <lineage>
        <taxon>Eukaryota</taxon>
        <taxon>Viridiplantae</taxon>
        <taxon>Streptophyta</taxon>
        <taxon>Embryophyta</taxon>
        <taxon>Tracheophyta</taxon>
        <taxon>Spermatophyta</taxon>
        <taxon>Magnoliopsida</taxon>
        <taxon>eudicotyledons</taxon>
        <taxon>Gunneridae</taxon>
        <taxon>Pentapetalae</taxon>
        <taxon>rosids</taxon>
        <taxon>fabids</taxon>
        <taxon>Fabales</taxon>
        <taxon>Fabaceae</taxon>
        <taxon>Papilionoideae</taxon>
        <taxon>50 kb inversion clade</taxon>
        <taxon>dalbergioids sensu lato</taxon>
        <taxon>Dalbergieae</taxon>
        <taxon>Pterocarpus clade</taxon>
        <taxon>Stylosanthes</taxon>
    </lineage>
</organism>
<dbReference type="InterPro" id="IPR050441">
    <property type="entry name" value="RBM"/>
</dbReference>
<evidence type="ECO:0000256" key="1">
    <source>
        <dbReference type="PROSITE-ProRule" id="PRU00176"/>
    </source>
</evidence>
<keyword evidence="5" id="KW-1185">Reference proteome</keyword>
<feature type="region of interest" description="Disordered" evidence="2">
    <location>
        <begin position="305"/>
        <end position="333"/>
    </location>
</feature>
<comment type="caution">
    <text evidence="4">The sequence shown here is derived from an EMBL/GenBank/DDBJ whole genome shotgun (WGS) entry which is preliminary data.</text>
</comment>
<evidence type="ECO:0000259" key="3">
    <source>
        <dbReference type="PROSITE" id="PS50102"/>
    </source>
</evidence>
<dbReference type="Gene3D" id="3.30.70.330">
    <property type="match status" value="1"/>
</dbReference>
<name>A0ABU6U2F5_9FABA</name>
<feature type="compositionally biased region" description="Acidic residues" evidence="2">
    <location>
        <begin position="324"/>
        <end position="333"/>
    </location>
</feature>
<reference evidence="4 5" key="1">
    <citation type="journal article" date="2023" name="Plants (Basel)">
        <title>Bridging the Gap: Combining Genomics and Transcriptomics Approaches to Understand Stylosanthes scabra, an Orphan Legume from the Brazilian Caatinga.</title>
        <authorList>
            <person name="Ferreira-Neto J.R.C."/>
            <person name="da Silva M.D."/>
            <person name="Binneck E."/>
            <person name="de Melo N.F."/>
            <person name="da Silva R.H."/>
            <person name="de Melo A.L.T.M."/>
            <person name="Pandolfi V."/>
            <person name="Bustamante F.O."/>
            <person name="Brasileiro-Vidal A.C."/>
            <person name="Benko-Iseppon A.M."/>
        </authorList>
    </citation>
    <scope>NUCLEOTIDE SEQUENCE [LARGE SCALE GENOMIC DNA]</scope>
    <source>
        <tissue evidence="4">Leaves</tissue>
    </source>
</reference>
<dbReference type="PROSITE" id="PS50102">
    <property type="entry name" value="RRM"/>
    <property type="match status" value="1"/>
</dbReference>
<evidence type="ECO:0000256" key="2">
    <source>
        <dbReference type="SAM" id="MobiDB-lite"/>
    </source>
</evidence>
<keyword evidence="1" id="KW-0694">RNA-binding</keyword>
<dbReference type="PANTHER" id="PTHR48034">
    <property type="entry name" value="TRANSFORMER-2 SEX-DETERMINING PROTEIN-RELATED"/>
    <property type="match status" value="1"/>
</dbReference>